<name>A0ABN9TMA4_9DINO</name>
<gene>
    <name evidence="1" type="ORF">PCOR1329_LOCUS40423</name>
</gene>
<proteinExistence type="predicted"/>
<feature type="non-terminal residue" evidence="1">
    <location>
        <position position="1"/>
    </location>
</feature>
<comment type="caution">
    <text evidence="1">The sequence shown here is derived from an EMBL/GenBank/DDBJ whole genome shotgun (WGS) entry which is preliminary data.</text>
</comment>
<dbReference type="Proteomes" id="UP001189429">
    <property type="component" value="Unassembled WGS sequence"/>
</dbReference>
<evidence type="ECO:0000313" key="1">
    <source>
        <dbReference type="EMBL" id="CAK0847131.1"/>
    </source>
</evidence>
<accession>A0ABN9TMA4</accession>
<sequence length="111" mass="12596">SLTSNEEQAAFVVEGAAEEDAELVANRLEFFREGRETCEALRLAAEPGREPKACREACERVSATWAQYQETSPGSWTPTWRRWWRRSSRPLGTPSARTRRTLSALCRTCTC</sequence>
<organism evidence="1 2">
    <name type="scientific">Prorocentrum cordatum</name>
    <dbReference type="NCBI Taxonomy" id="2364126"/>
    <lineage>
        <taxon>Eukaryota</taxon>
        <taxon>Sar</taxon>
        <taxon>Alveolata</taxon>
        <taxon>Dinophyceae</taxon>
        <taxon>Prorocentrales</taxon>
        <taxon>Prorocentraceae</taxon>
        <taxon>Prorocentrum</taxon>
    </lineage>
</organism>
<reference evidence="1" key="1">
    <citation type="submission" date="2023-10" db="EMBL/GenBank/DDBJ databases">
        <authorList>
            <person name="Chen Y."/>
            <person name="Shah S."/>
            <person name="Dougan E. K."/>
            <person name="Thang M."/>
            <person name="Chan C."/>
        </authorList>
    </citation>
    <scope>NUCLEOTIDE SEQUENCE [LARGE SCALE GENOMIC DNA]</scope>
</reference>
<keyword evidence="2" id="KW-1185">Reference proteome</keyword>
<dbReference type="EMBL" id="CAUYUJ010014874">
    <property type="protein sequence ID" value="CAK0847131.1"/>
    <property type="molecule type" value="Genomic_DNA"/>
</dbReference>
<evidence type="ECO:0000313" key="2">
    <source>
        <dbReference type="Proteomes" id="UP001189429"/>
    </source>
</evidence>
<protein>
    <submittedName>
        <fullName evidence="1">Uncharacterized protein</fullName>
    </submittedName>
</protein>